<evidence type="ECO:0000259" key="9">
    <source>
        <dbReference type="SMART" id="SM00562"/>
    </source>
</evidence>
<name>A0AA41RYV1_PAPNU</name>
<sequence length="130" mass="15523">MATKVELPSRKKGKHQKQIWVPKRKTQETFVLAYPFFFNNRLMGDIVYFFEKEKLKLKGMRLMHVNEKFIENHFKNVGGEPQGEHPRLSWVSYITNRPVIAMIWEGHDAVRRVHEKTSTQEESLFWFDDG</sequence>
<evidence type="ECO:0000256" key="6">
    <source>
        <dbReference type="ARBA" id="ARBA00022679"/>
    </source>
</evidence>
<dbReference type="InterPro" id="IPR036850">
    <property type="entry name" value="NDK-like_dom_sf"/>
</dbReference>
<dbReference type="GO" id="GO:0006183">
    <property type="term" value="P:GTP biosynthetic process"/>
    <property type="evidence" value="ECO:0007669"/>
    <property type="project" value="InterPro"/>
</dbReference>
<accession>A0AA41RYV1</accession>
<dbReference type="GO" id="GO:0006241">
    <property type="term" value="P:CTP biosynthetic process"/>
    <property type="evidence" value="ECO:0007669"/>
    <property type="project" value="InterPro"/>
</dbReference>
<comment type="catalytic activity">
    <reaction evidence="2">
        <text>a ribonucleoside 5'-diphosphate + ATP = a ribonucleoside 5'-triphosphate + ADP</text>
        <dbReference type="Rhea" id="RHEA:18113"/>
        <dbReference type="ChEBI" id="CHEBI:30616"/>
        <dbReference type="ChEBI" id="CHEBI:57930"/>
        <dbReference type="ChEBI" id="CHEBI:61557"/>
        <dbReference type="ChEBI" id="CHEBI:456216"/>
        <dbReference type="EC" id="2.7.4.6"/>
    </reaction>
</comment>
<dbReference type="GO" id="GO:0004550">
    <property type="term" value="F:nucleoside diphosphate kinase activity"/>
    <property type="evidence" value="ECO:0007669"/>
    <property type="project" value="UniProtKB-EC"/>
</dbReference>
<feature type="domain" description="Nucleoside diphosphate kinase-like" evidence="9">
    <location>
        <begin position="26"/>
        <end position="130"/>
    </location>
</feature>
<proteinExistence type="inferred from homology"/>
<comment type="similarity">
    <text evidence="4 8">Belongs to the NDK family.</text>
</comment>
<dbReference type="EMBL" id="JAJJMA010016993">
    <property type="protein sequence ID" value="MCL7022963.1"/>
    <property type="molecule type" value="Genomic_DNA"/>
</dbReference>
<evidence type="ECO:0000313" key="10">
    <source>
        <dbReference type="EMBL" id="MCL7022963.1"/>
    </source>
</evidence>
<evidence type="ECO:0000256" key="1">
    <source>
        <dbReference type="ARBA" id="ARBA00000082"/>
    </source>
</evidence>
<comment type="caution">
    <text evidence="10">The sequence shown here is derived from an EMBL/GenBank/DDBJ whole genome shotgun (WGS) entry which is preliminary data.</text>
</comment>
<evidence type="ECO:0000256" key="4">
    <source>
        <dbReference type="ARBA" id="ARBA00008142"/>
    </source>
</evidence>
<evidence type="ECO:0000256" key="3">
    <source>
        <dbReference type="ARBA" id="ARBA00001946"/>
    </source>
</evidence>
<dbReference type="Pfam" id="PF00334">
    <property type="entry name" value="NDK"/>
    <property type="match status" value="1"/>
</dbReference>
<dbReference type="AlphaFoldDB" id="A0AA41RYV1"/>
<organism evidence="10 11">
    <name type="scientific">Papaver nudicaule</name>
    <name type="common">Iceland poppy</name>
    <dbReference type="NCBI Taxonomy" id="74823"/>
    <lineage>
        <taxon>Eukaryota</taxon>
        <taxon>Viridiplantae</taxon>
        <taxon>Streptophyta</taxon>
        <taxon>Embryophyta</taxon>
        <taxon>Tracheophyta</taxon>
        <taxon>Spermatophyta</taxon>
        <taxon>Magnoliopsida</taxon>
        <taxon>Ranunculales</taxon>
        <taxon>Papaveraceae</taxon>
        <taxon>Papaveroideae</taxon>
        <taxon>Papaver</taxon>
    </lineage>
</organism>
<protein>
    <recommendedName>
        <fullName evidence="5">nucleoside-diphosphate kinase</fullName>
        <ecNumber evidence="5">2.7.4.6</ecNumber>
    </recommendedName>
</protein>
<evidence type="ECO:0000256" key="5">
    <source>
        <dbReference type="ARBA" id="ARBA00012966"/>
    </source>
</evidence>
<keyword evidence="11" id="KW-1185">Reference proteome</keyword>
<evidence type="ECO:0000256" key="8">
    <source>
        <dbReference type="RuleBase" id="RU004011"/>
    </source>
</evidence>
<dbReference type="GO" id="GO:0006228">
    <property type="term" value="P:UTP biosynthetic process"/>
    <property type="evidence" value="ECO:0007669"/>
    <property type="project" value="InterPro"/>
</dbReference>
<dbReference type="Proteomes" id="UP001177140">
    <property type="component" value="Unassembled WGS sequence"/>
</dbReference>
<dbReference type="PRINTS" id="PR01243">
    <property type="entry name" value="NUCDPKINASE"/>
</dbReference>
<dbReference type="Gene3D" id="3.30.70.141">
    <property type="entry name" value="Nucleoside diphosphate kinase-like domain"/>
    <property type="match status" value="1"/>
</dbReference>
<evidence type="ECO:0000256" key="2">
    <source>
        <dbReference type="ARBA" id="ARBA00000937"/>
    </source>
</evidence>
<reference evidence="10" key="1">
    <citation type="submission" date="2022-03" db="EMBL/GenBank/DDBJ databases">
        <title>A functionally conserved STORR gene fusion in Papaver species that diverged 16.8 million years ago.</title>
        <authorList>
            <person name="Catania T."/>
        </authorList>
    </citation>
    <scope>NUCLEOTIDE SEQUENCE</scope>
    <source>
        <strain evidence="10">S-191538</strain>
    </source>
</reference>
<evidence type="ECO:0000256" key="7">
    <source>
        <dbReference type="ARBA" id="ARBA00022777"/>
    </source>
</evidence>
<dbReference type="InterPro" id="IPR001564">
    <property type="entry name" value="Nucleoside_diP_kinase"/>
</dbReference>
<gene>
    <name evidence="10" type="ORF">MKW94_026532</name>
</gene>
<dbReference type="PANTHER" id="PTHR11349">
    <property type="entry name" value="NUCLEOSIDE DIPHOSPHATE KINASE"/>
    <property type="match status" value="1"/>
</dbReference>
<dbReference type="SMART" id="SM00562">
    <property type="entry name" value="NDK"/>
    <property type="match status" value="1"/>
</dbReference>
<evidence type="ECO:0000313" key="11">
    <source>
        <dbReference type="Proteomes" id="UP001177140"/>
    </source>
</evidence>
<dbReference type="EC" id="2.7.4.6" evidence="5"/>
<dbReference type="SUPFAM" id="SSF54919">
    <property type="entry name" value="Nucleoside diphosphate kinase, NDK"/>
    <property type="match status" value="1"/>
</dbReference>
<keyword evidence="6" id="KW-0808">Transferase</keyword>
<dbReference type="InterPro" id="IPR034907">
    <property type="entry name" value="NDK-like_dom"/>
</dbReference>
<comment type="cofactor">
    <cofactor evidence="3">
        <name>Mg(2+)</name>
        <dbReference type="ChEBI" id="CHEBI:18420"/>
    </cofactor>
</comment>
<keyword evidence="7" id="KW-0418">Kinase</keyword>
<comment type="catalytic activity">
    <reaction evidence="1">
        <text>a 2'-deoxyribonucleoside 5'-diphosphate + ATP = a 2'-deoxyribonucleoside 5'-triphosphate + ADP</text>
        <dbReference type="Rhea" id="RHEA:44640"/>
        <dbReference type="ChEBI" id="CHEBI:30616"/>
        <dbReference type="ChEBI" id="CHEBI:61560"/>
        <dbReference type="ChEBI" id="CHEBI:73316"/>
        <dbReference type="ChEBI" id="CHEBI:456216"/>
        <dbReference type="EC" id="2.7.4.6"/>
    </reaction>
</comment>